<dbReference type="InterPro" id="IPR008906">
    <property type="entry name" value="HATC_C_dom"/>
</dbReference>
<dbReference type="InterPro" id="IPR012337">
    <property type="entry name" value="RNaseH-like_sf"/>
</dbReference>
<dbReference type="EMBL" id="JAMFTS010000003">
    <property type="protein sequence ID" value="KAJ4773189.1"/>
    <property type="molecule type" value="Genomic_DNA"/>
</dbReference>
<proteinExistence type="predicted"/>
<evidence type="ECO:0000313" key="3">
    <source>
        <dbReference type="Proteomes" id="UP001140206"/>
    </source>
</evidence>
<dbReference type="GO" id="GO:0046983">
    <property type="term" value="F:protein dimerization activity"/>
    <property type="evidence" value="ECO:0007669"/>
    <property type="project" value="InterPro"/>
</dbReference>
<reference evidence="2" key="1">
    <citation type="submission" date="2022-08" db="EMBL/GenBank/DDBJ databases">
        <authorList>
            <person name="Marques A."/>
        </authorList>
    </citation>
    <scope>NUCLEOTIDE SEQUENCE</scope>
    <source>
        <strain evidence="2">RhyPub2mFocal</strain>
        <tissue evidence="2">Leaves</tissue>
    </source>
</reference>
<gene>
    <name evidence="2" type="ORF">LUZ62_057446</name>
</gene>
<evidence type="ECO:0000259" key="1">
    <source>
        <dbReference type="Pfam" id="PF05699"/>
    </source>
</evidence>
<dbReference type="PANTHER" id="PTHR23272">
    <property type="entry name" value="BED FINGER-RELATED"/>
    <property type="match status" value="1"/>
</dbReference>
<comment type="caution">
    <text evidence="2">The sequence shown here is derived from an EMBL/GenBank/DDBJ whole genome shotgun (WGS) entry which is preliminary data.</text>
</comment>
<protein>
    <submittedName>
        <fullName evidence="2">Zinc finger BED domain-containing protein DAYSLEEPER</fullName>
    </submittedName>
</protein>
<accession>A0AAV8DYW7</accession>
<feature type="domain" description="HAT C-terminal dimerisation" evidence="1">
    <location>
        <begin position="64"/>
        <end position="137"/>
    </location>
</feature>
<organism evidence="2 3">
    <name type="scientific">Rhynchospora pubera</name>
    <dbReference type="NCBI Taxonomy" id="906938"/>
    <lineage>
        <taxon>Eukaryota</taxon>
        <taxon>Viridiplantae</taxon>
        <taxon>Streptophyta</taxon>
        <taxon>Embryophyta</taxon>
        <taxon>Tracheophyta</taxon>
        <taxon>Spermatophyta</taxon>
        <taxon>Magnoliopsida</taxon>
        <taxon>Liliopsida</taxon>
        <taxon>Poales</taxon>
        <taxon>Cyperaceae</taxon>
        <taxon>Cyperoideae</taxon>
        <taxon>Rhynchosporeae</taxon>
        <taxon>Rhynchospora</taxon>
    </lineage>
</organism>
<evidence type="ECO:0000313" key="2">
    <source>
        <dbReference type="EMBL" id="KAJ4773189.1"/>
    </source>
</evidence>
<dbReference type="Pfam" id="PF05699">
    <property type="entry name" value="Dimer_Tnp_hAT"/>
    <property type="match status" value="1"/>
</dbReference>
<name>A0AAV8DYW7_9POAL</name>
<dbReference type="PANTHER" id="PTHR23272:SF187">
    <property type="entry name" value="AC9 TRANSPOSASE-RELATED"/>
    <property type="match status" value="1"/>
</dbReference>
<keyword evidence="3" id="KW-1185">Reference proteome</keyword>
<dbReference type="Proteomes" id="UP001140206">
    <property type="component" value="Chromosome 3"/>
</dbReference>
<dbReference type="AlphaFoldDB" id="A0AAV8DYW7"/>
<dbReference type="SUPFAM" id="SSF53098">
    <property type="entry name" value="Ribonuclease H-like"/>
    <property type="match status" value="1"/>
</dbReference>
<sequence>MFKEYLEAYSIKIQSQSSTSSLPQSQSTQAGGASSSDLVDDIRAELEHYMQGKKTAEPVKTEHEEYLGEPLDNTGLDAEFVIFAWWKLKVPKYPVLSRLVPDILDVLASTVASESTFSTSGRTLSPVRKCLNDESIWKLSSVLKTGCVLVWPWMVGTLVLQCGGECPNGIR</sequence>